<dbReference type="GO" id="GO:0005886">
    <property type="term" value="C:plasma membrane"/>
    <property type="evidence" value="ECO:0007669"/>
    <property type="project" value="UniProtKB-SubCell"/>
</dbReference>
<dbReference type="Gene3D" id="3.40.50.2300">
    <property type="match status" value="2"/>
</dbReference>
<dbReference type="EMBL" id="CP008876">
    <property type="protein sequence ID" value="AIF66431.1"/>
    <property type="molecule type" value="Genomic_DNA"/>
</dbReference>
<feature type="chain" id="PRO_5039494535" description="ABC transporter substrate-binding protein PnrA-like domain-containing protein" evidence="7">
    <location>
        <begin position="22"/>
        <end position="361"/>
    </location>
</feature>
<dbReference type="PANTHER" id="PTHR34296:SF2">
    <property type="entry name" value="ABC TRANSPORTER GUANOSINE-BINDING PROTEIN NUPN"/>
    <property type="match status" value="1"/>
</dbReference>
<feature type="domain" description="ABC transporter substrate-binding protein PnrA-like" evidence="8">
    <location>
        <begin position="42"/>
        <end position="342"/>
    </location>
</feature>
<feature type="signal peptide" evidence="7">
    <location>
        <begin position="1"/>
        <end position="21"/>
    </location>
</feature>
<dbReference type="Proteomes" id="UP000027980">
    <property type="component" value="Chromosome"/>
</dbReference>
<evidence type="ECO:0000256" key="5">
    <source>
        <dbReference type="ARBA" id="ARBA00023136"/>
    </source>
</evidence>
<evidence type="ECO:0000256" key="3">
    <source>
        <dbReference type="ARBA" id="ARBA00022475"/>
    </source>
</evidence>
<accession>A0A075LJW9</accession>
<comment type="similarity">
    <text evidence="2">Belongs to the BMP lipoprotein family.</text>
</comment>
<dbReference type="RefSeq" id="WP_038560358.1">
    <property type="nucleotide sequence ID" value="NZ_CP008876.1"/>
</dbReference>
<evidence type="ECO:0000256" key="7">
    <source>
        <dbReference type="SAM" id="SignalP"/>
    </source>
</evidence>
<keyword evidence="6" id="KW-0449">Lipoprotein</keyword>
<comment type="subcellular location">
    <subcellularLocation>
        <location evidence="1">Cell membrane</location>
        <topology evidence="1">Lipid-anchor</topology>
    </subcellularLocation>
</comment>
<organism evidence="9 10">
    <name type="scientific">Terribacillus saccharophilus</name>
    <dbReference type="NCBI Taxonomy" id="361277"/>
    <lineage>
        <taxon>Bacteria</taxon>
        <taxon>Bacillati</taxon>
        <taxon>Bacillota</taxon>
        <taxon>Bacilli</taxon>
        <taxon>Bacillales</taxon>
        <taxon>Bacillaceae</taxon>
        <taxon>Terribacillus</taxon>
    </lineage>
</organism>
<dbReference type="InterPro" id="IPR050957">
    <property type="entry name" value="BMP_lipoprotein"/>
</dbReference>
<evidence type="ECO:0000313" key="10">
    <source>
        <dbReference type="Proteomes" id="UP000027980"/>
    </source>
</evidence>
<sequence length="361" mass="38379">MKMRRYATLLGLLLVVSIVLSACGSGGSSEQGGSDSNSNSFKTAMVTDTGGIDDKSFNQSAWEGLTKFGAENDLKEKEGYDYLQSNSASDYATNLNRLVQSNTDLIFGVGFKLAEDITKVADQNKETHFAIIDSVVEKDNVASIVFEEQQGSFLAGVAAATKSESGKIGFVGGEESELIKKFEAGYVAGAKSVNKDIEVDVQYAGSFGAPDKGKLIASNMYNSGVDVIYHSAGGTGNGVFAQAKDLKNNDPEGNYWVIGVDRDQYDEGQIGDNNVTLTSMLKAVDVAVADVAQKSKDGEFPGGEIVSYGLKDDGIGIAETNTEAYTDDIKAAVDEWKQKIIDGDVTAPTTDDELKAYVDSL</sequence>
<reference evidence="9 10" key="1">
    <citation type="submission" date="2014-07" db="EMBL/GenBank/DDBJ databases">
        <title>Complete genome sequence of a moderately halophilic bacterium Terribacillus aidingensis MP602, isolated from Cryptomeria fortunei in Tianmu mountain in China.</title>
        <authorList>
            <person name="Wang Y."/>
            <person name="Lu P."/>
            <person name="Zhang L."/>
        </authorList>
    </citation>
    <scope>NUCLEOTIDE SEQUENCE [LARGE SCALE GENOMIC DNA]</scope>
    <source>
        <strain evidence="9 10">MP602</strain>
    </source>
</reference>
<dbReference type="AlphaFoldDB" id="A0A075LJW9"/>
<dbReference type="InterPro" id="IPR028082">
    <property type="entry name" value="Peripla_BP_I"/>
</dbReference>
<dbReference type="CDD" id="cd06354">
    <property type="entry name" value="PBP1_PrnA-like"/>
    <property type="match status" value="1"/>
</dbReference>
<dbReference type="OrthoDB" id="9784230at2"/>
<keyword evidence="4 7" id="KW-0732">Signal</keyword>
<evidence type="ECO:0000256" key="4">
    <source>
        <dbReference type="ARBA" id="ARBA00022729"/>
    </source>
</evidence>
<name>A0A075LJW9_9BACI</name>
<keyword evidence="3" id="KW-1003">Cell membrane</keyword>
<dbReference type="HOGENOM" id="CLU_038813_0_0_9"/>
<dbReference type="SUPFAM" id="SSF53822">
    <property type="entry name" value="Periplasmic binding protein-like I"/>
    <property type="match status" value="1"/>
</dbReference>
<dbReference type="PANTHER" id="PTHR34296">
    <property type="entry name" value="TRANSCRIPTIONAL ACTIVATOR PROTEIN MED"/>
    <property type="match status" value="1"/>
</dbReference>
<evidence type="ECO:0000256" key="1">
    <source>
        <dbReference type="ARBA" id="ARBA00004193"/>
    </source>
</evidence>
<keyword evidence="5" id="KW-0472">Membrane</keyword>
<evidence type="ECO:0000256" key="6">
    <source>
        <dbReference type="ARBA" id="ARBA00023288"/>
    </source>
</evidence>
<evidence type="ECO:0000259" key="8">
    <source>
        <dbReference type="Pfam" id="PF02608"/>
    </source>
</evidence>
<evidence type="ECO:0000256" key="2">
    <source>
        <dbReference type="ARBA" id="ARBA00008610"/>
    </source>
</evidence>
<dbReference type="GeneID" id="34221152"/>
<dbReference type="PROSITE" id="PS51257">
    <property type="entry name" value="PROKAR_LIPOPROTEIN"/>
    <property type="match status" value="1"/>
</dbReference>
<dbReference type="KEGG" id="tap:GZ22_07155"/>
<protein>
    <recommendedName>
        <fullName evidence="8">ABC transporter substrate-binding protein PnrA-like domain-containing protein</fullName>
    </recommendedName>
</protein>
<proteinExistence type="inferred from homology"/>
<gene>
    <name evidence="9" type="ORF">GZ22_07155</name>
</gene>
<dbReference type="Pfam" id="PF02608">
    <property type="entry name" value="Bmp"/>
    <property type="match status" value="1"/>
</dbReference>
<evidence type="ECO:0000313" key="9">
    <source>
        <dbReference type="EMBL" id="AIF66431.1"/>
    </source>
</evidence>
<dbReference type="InterPro" id="IPR003760">
    <property type="entry name" value="PnrA-like"/>
</dbReference>